<dbReference type="EMBL" id="DF384213">
    <property type="protein sequence ID" value="GAE00460.1"/>
    <property type="molecule type" value="Genomic_DNA"/>
</dbReference>
<dbReference type="InterPro" id="IPR035965">
    <property type="entry name" value="PAS-like_dom_sf"/>
</dbReference>
<proteinExistence type="predicted"/>
<dbReference type="SUPFAM" id="SSF52540">
    <property type="entry name" value="P-loop containing nucleoside triphosphate hydrolases"/>
    <property type="match status" value="1"/>
</dbReference>
<dbReference type="AlphaFoldDB" id="A0A0S6U1F0"/>
<dbReference type="PANTHER" id="PTHR32071">
    <property type="entry name" value="TRANSCRIPTIONAL REGULATORY PROTEIN"/>
    <property type="match status" value="1"/>
</dbReference>
<dbReference type="InterPro" id="IPR058031">
    <property type="entry name" value="AAA_lid_NorR"/>
</dbReference>
<dbReference type="InterPro" id="IPR002078">
    <property type="entry name" value="Sigma_54_int"/>
</dbReference>
<dbReference type="Proteomes" id="UP000054164">
    <property type="component" value="Unassembled WGS sequence"/>
</dbReference>
<dbReference type="Gene3D" id="1.10.10.60">
    <property type="entry name" value="Homeodomain-like"/>
    <property type="match status" value="1"/>
</dbReference>
<dbReference type="Pfam" id="PF13426">
    <property type="entry name" value="PAS_9"/>
    <property type="match status" value="1"/>
</dbReference>
<gene>
    <name evidence="9" type="ORF">CBO05C_0150</name>
</gene>
<dbReference type="Pfam" id="PF00158">
    <property type="entry name" value="Sigma54_activat"/>
    <property type="match status" value="1"/>
</dbReference>
<dbReference type="GO" id="GO:0003677">
    <property type="term" value="F:DNA binding"/>
    <property type="evidence" value="ECO:0007669"/>
    <property type="project" value="UniProtKB-KW"/>
</dbReference>
<evidence type="ECO:0000313" key="9">
    <source>
        <dbReference type="EMBL" id="GAE00460.1"/>
    </source>
</evidence>
<dbReference type="InterPro" id="IPR003593">
    <property type="entry name" value="AAA+_ATPase"/>
</dbReference>
<accession>A0A0S6U1F0</accession>
<dbReference type="InterPro" id="IPR009057">
    <property type="entry name" value="Homeodomain-like_sf"/>
</dbReference>
<dbReference type="Pfam" id="PF18024">
    <property type="entry name" value="HTH_50"/>
    <property type="match status" value="1"/>
</dbReference>
<dbReference type="CDD" id="cd00009">
    <property type="entry name" value="AAA"/>
    <property type="match status" value="1"/>
</dbReference>
<keyword evidence="1" id="KW-0547">Nucleotide-binding</keyword>
<dbReference type="RefSeq" id="WP_043013446.1">
    <property type="nucleotide sequence ID" value="NZ_DF384213.1"/>
</dbReference>
<dbReference type="PROSITE" id="PS00676">
    <property type="entry name" value="SIGMA54_INTERACT_2"/>
    <property type="match status" value="1"/>
</dbReference>
<name>A0A0S6U1F0_CLOBO</name>
<dbReference type="SUPFAM" id="SSF55785">
    <property type="entry name" value="PYP-like sensor domain (PAS domain)"/>
    <property type="match status" value="1"/>
</dbReference>
<dbReference type="SMART" id="SM00382">
    <property type="entry name" value="AAA"/>
    <property type="match status" value="1"/>
</dbReference>
<keyword evidence="3" id="KW-0067">ATP-binding</keyword>
<keyword evidence="4" id="KW-0805">Transcription regulation</keyword>
<dbReference type="InterPro" id="IPR030828">
    <property type="entry name" value="HTH_TyrR"/>
</dbReference>
<dbReference type="HOGENOM" id="CLU_000445_8_1_9"/>
<dbReference type="InterPro" id="IPR025943">
    <property type="entry name" value="Sigma_54_int_dom_ATP-bd_2"/>
</dbReference>
<evidence type="ECO:0000256" key="7">
    <source>
        <dbReference type="ARBA" id="ARBA00029500"/>
    </source>
</evidence>
<dbReference type="PROSITE" id="PS00688">
    <property type="entry name" value="SIGMA54_INTERACT_3"/>
    <property type="match status" value="1"/>
</dbReference>
<evidence type="ECO:0000256" key="5">
    <source>
        <dbReference type="ARBA" id="ARBA00023125"/>
    </source>
</evidence>
<dbReference type="InterPro" id="IPR027417">
    <property type="entry name" value="P-loop_NTPase"/>
</dbReference>
<dbReference type="InterPro" id="IPR025944">
    <property type="entry name" value="Sigma_54_int_dom_CS"/>
</dbReference>
<feature type="domain" description="Sigma-54 factor interaction" evidence="8">
    <location>
        <begin position="210"/>
        <end position="440"/>
    </location>
</feature>
<dbReference type="NCBIfam" id="TIGR04381">
    <property type="entry name" value="HTH_TypR"/>
    <property type="match status" value="1"/>
</dbReference>
<dbReference type="SUPFAM" id="SSF46689">
    <property type="entry name" value="Homeodomain-like"/>
    <property type="match status" value="1"/>
</dbReference>
<dbReference type="Pfam" id="PF25601">
    <property type="entry name" value="AAA_lid_14"/>
    <property type="match status" value="1"/>
</dbReference>
<keyword evidence="2" id="KW-0058">Aromatic hydrocarbons catabolism</keyword>
<evidence type="ECO:0000256" key="4">
    <source>
        <dbReference type="ARBA" id="ARBA00023015"/>
    </source>
</evidence>
<keyword evidence="5" id="KW-0238">DNA-binding</keyword>
<dbReference type="Gene3D" id="3.30.450.20">
    <property type="entry name" value="PAS domain"/>
    <property type="match status" value="1"/>
</dbReference>
<dbReference type="PROSITE" id="PS50045">
    <property type="entry name" value="SIGMA54_INTERACT_4"/>
    <property type="match status" value="1"/>
</dbReference>
<protein>
    <recommendedName>
        <fullName evidence="7">HTH-type transcriptional regulatory protein TyrR</fullName>
    </recommendedName>
</protein>
<dbReference type="InterPro" id="IPR025662">
    <property type="entry name" value="Sigma_54_int_dom_ATP-bd_1"/>
</dbReference>
<dbReference type="Gene3D" id="1.10.8.60">
    <property type="match status" value="1"/>
</dbReference>
<dbReference type="FunFam" id="3.40.50.300:FF:000006">
    <property type="entry name" value="DNA-binding transcriptional regulator NtrC"/>
    <property type="match status" value="1"/>
</dbReference>
<dbReference type="InterPro" id="IPR000014">
    <property type="entry name" value="PAS"/>
</dbReference>
<evidence type="ECO:0000259" key="8">
    <source>
        <dbReference type="PROSITE" id="PS50045"/>
    </source>
</evidence>
<keyword evidence="6" id="KW-0804">Transcription</keyword>
<reference evidence="9" key="1">
    <citation type="submission" date="2013-10" db="EMBL/GenBank/DDBJ databases">
        <title>Draft genome sequence of Clostridium botulinum type B strain Osaka05.</title>
        <authorList>
            <person name="Sakaguchi Y."/>
            <person name="Hosomi K."/>
            <person name="Uchiyama J."/>
            <person name="Ogura Y."/>
            <person name="Sakaguchi M."/>
            <person name="Kohda T."/>
            <person name="Mukamoto M."/>
            <person name="Misawa N."/>
            <person name="Matsuzaki S."/>
            <person name="Hayashi T."/>
            <person name="Kozaki S."/>
        </authorList>
    </citation>
    <scope>NUCLEOTIDE SEQUENCE</scope>
    <source>
        <strain evidence="9">Osaka05</strain>
    </source>
</reference>
<dbReference type="InterPro" id="IPR045865">
    <property type="entry name" value="ACT-like_dom_sf"/>
</dbReference>
<evidence type="ECO:0000256" key="1">
    <source>
        <dbReference type="ARBA" id="ARBA00022741"/>
    </source>
</evidence>
<evidence type="ECO:0000256" key="2">
    <source>
        <dbReference type="ARBA" id="ARBA00022797"/>
    </source>
</evidence>
<dbReference type="Gene3D" id="3.40.50.300">
    <property type="entry name" value="P-loop containing nucleotide triphosphate hydrolases"/>
    <property type="match status" value="1"/>
</dbReference>
<organism evidence="9">
    <name type="scientific">Clostridium botulinum B str. Osaka05</name>
    <dbReference type="NCBI Taxonomy" id="1407017"/>
    <lineage>
        <taxon>Bacteria</taxon>
        <taxon>Bacillati</taxon>
        <taxon>Bacillota</taxon>
        <taxon>Clostridia</taxon>
        <taxon>Eubacteriales</taxon>
        <taxon>Clostridiaceae</taxon>
        <taxon>Clostridium</taxon>
    </lineage>
</organism>
<dbReference type="PANTHER" id="PTHR32071:SF57">
    <property type="entry name" value="C4-DICARBOXYLATE TRANSPORT TRANSCRIPTIONAL REGULATORY PROTEIN DCTD"/>
    <property type="match status" value="1"/>
</dbReference>
<dbReference type="GO" id="GO:0005524">
    <property type="term" value="F:ATP binding"/>
    <property type="evidence" value="ECO:0007669"/>
    <property type="project" value="UniProtKB-KW"/>
</dbReference>
<dbReference type="SUPFAM" id="SSF55021">
    <property type="entry name" value="ACT-like"/>
    <property type="match status" value="1"/>
</dbReference>
<dbReference type="Gene3D" id="3.30.70.260">
    <property type="match status" value="1"/>
</dbReference>
<evidence type="ECO:0000256" key="3">
    <source>
        <dbReference type="ARBA" id="ARBA00022840"/>
    </source>
</evidence>
<dbReference type="GO" id="GO:0006355">
    <property type="term" value="P:regulation of DNA-templated transcription"/>
    <property type="evidence" value="ECO:0007669"/>
    <property type="project" value="InterPro"/>
</dbReference>
<sequence length="521" mass="59372">MKNSIKLEIITEDRLGMVLDILNALYNENMDIKSLEVFPKRIYMKINKNSSYNKSILIKKIKNIRGVVTVKKTDILPYEKNKKKLFTIIDSLEEGVIFVNEKCQIEVFNKYCENLFNTLKENAIKKHIKEILGQNQLILDALKMGKNYDNLQIFINNKNKKGMYISTARAIKDDGNKSIGSVILIKDLQETIEIANSIKYKEEEEAFKGMIGNSVCMENLKEICKSVAKTNSTILIRGESGTGKELFAKAIYKLSLRNNKNFVTVNCAGLQDNLIESELFGYESGSFTGAKSNGKQGFFKLANKGTIFLDEIGELPLNIQCKFLRVLQEGTIRKIGSAKEEKIDVRIIAATNRNLEEMVLKGQFREDLYYRLNVVPIVIPPLRERKEDIQLLVDNFVKILNKNFHKNIRYVDKKFISKLLKYDFPGNIRELENIIERAMNLCSDNILSDKKFIINTSNTLIDNKNSESGALPLQDIVEKAEKSAIQSAVNEYKSLRKVGKVLGVSHTTVMNKVKKYGIVCK</sequence>
<dbReference type="PROSITE" id="PS00675">
    <property type="entry name" value="SIGMA54_INTERACT_1"/>
    <property type="match status" value="1"/>
</dbReference>
<evidence type="ECO:0000256" key="6">
    <source>
        <dbReference type="ARBA" id="ARBA00023163"/>
    </source>
</evidence>